<dbReference type="GO" id="GO:0005794">
    <property type="term" value="C:Golgi apparatus"/>
    <property type="evidence" value="ECO:0007669"/>
    <property type="project" value="TreeGrafter"/>
</dbReference>
<name>A0A0D3K8H1_EMIH1</name>
<feature type="domain" description="Nucleotide-diphospho-sugar transferase" evidence="3">
    <location>
        <begin position="463"/>
        <end position="617"/>
    </location>
</feature>
<dbReference type="AlphaFoldDB" id="A0A0D3K8H1"/>
<evidence type="ECO:0000313" key="4">
    <source>
        <dbReference type="EnsemblProtists" id="EOD32056"/>
    </source>
</evidence>
<reference evidence="4" key="2">
    <citation type="submission" date="2024-10" db="UniProtKB">
        <authorList>
            <consortium name="EnsemblProtists"/>
        </authorList>
    </citation>
    <scope>IDENTIFICATION</scope>
</reference>
<dbReference type="EnsemblProtists" id="EOD32056">
    <property type="protein sequence ID" value="EOD32056"/>
    <property type="gene ID" value="EMIHUDRAFT_202613"/>
</dbReference>
<dbReference type="PANTHER" id="PTHR47032">
    <property type="entry name" value="UDP-D-XYLOSE:L-FUCOSE ALPHA-1,3-D-XYLOSYLTRANSFERASE-RELATED"/>
    <property type="match status" value="1"/>
</dbReference>
<dbReference type="Pfam" id="PF03407">
    <property type="entry name" value="Nucleotid_trans"/>
    <property type="match status" value="1"/>
</dbReference>
<feature type="chain" id="PRO_5044221425" description="Nucleotide-diphospho-sugar transferase domain-containing protein" evidence="2">
    <location>
        <begin position="27"/>
        <end position="780"/>
    </location>
</feature>
<feature type="compositionally biased region" description="Gly residues" evidence="1">
    <location>
        <begin position="391"/>
        <end position="402"/>
    </location>
</feature>
<evidence type="ECO:0000256" key="1">
    <source>
        <dbReference type="SAM" id="MobiDB-lite"/>
    </source>
</evidence>
<dbReference type="InterPro" id="IPR005069">
    <property type="entry name" value="Nucl-diP-sugar_transferase"/>
</dbReference>
<keyword evidence="2" id="KW-0732">Signal</keyword>
<protein>
    <recommendedName>
        <fullName evidence="3">Nucleotide-diphospho-sugar transferase domain-containing protein</fullName>
    </recommendedName>
</protein>
<keyword evidence="5" id="KW-1185">Reference proteome</keyword>
<dbReference type="RefSeq" id="XP_005784485.1">
    <property type="nucleotide sequence ID" value="XM_005784428.1"/>
</dbReference>
<accession>A0A0D3K8H1</accession>
<dbReference type="PaxDb" id="2903-EOD32056"/>
<feature type="region of interest" description="Disordered" evidence="1">
    <location>
        <begin position="381"/>
        <end position="407"/>
    </location>
</feature>
<feature type="signal peptide" evidence="2">
    <location>
        <begin position="1"/>
        <end position="26"/>
    </location>
</feature>
<feature type="region of interest" description="Disordered" evidence="1">
    <location>
        <begin position="105"/>
        <end position="141"/>
    </location>
</feature>
<evidence type="ECO:0000313" key="5">
    <source>
        <dbReference type="Proteomes" id="UP000013827"/>
    </source>
</evidence>
<evidence type="ECO:0000259" key="3">
    <source>
        <dbReference type="Pfam" id="PF03407"/>
    </source>
</evidence>
<dbReference type="InterPro" id="IPR052636">
    <property type="entry name" value="UDP-D-xylose:L-fucose_XylT"/>
</dbReference>
<dbReference type="KEGG" id="ehx:EMIHUDRAFT_202613"/>
<dbReference type="GeneID" id="17277328"/>
<evidence type="ECO:0000256" key="2">
    <source>
        <dbReference type="SAM" id="SignalP"/>
    </source>
</evidence>
<dbReference type="Proteomes" id="UP000013827">
    <property type="component" value="Unassembled WGS sequence"/>
</dbReference>
<proteinExistence type="predicted"/>
<dbReference type="HOGENOM" id="CLU_359208_0_0_1"/>
<feature type="compositionally biased region" description="Low complexity" evidence="1">
    <location>
        <begin position="381"/>
        <end position="390"/>
    </location>
</feature>
<reference evidence="5" key="1">
    <citation type="journal article" date="2013" name="Nature">
        <title>Pan genome of the phytoplankton Emiliania underpins its global distribution.</title>
        <authorList>
            <person name="Read B.A."/>
            <person name="Kegel J."/>
            <person name="Klute M.J."/>
            <person name="Kuo A."/>
            <person name="Lefebvre S.C."/>
            <person name="Maumus F."/>
            <person name="Mayer C."/>
            <person name="Miller J."/>
            <person name="Monier A."/>
            <person name="Salamov A."/>
            <person name="Young J."/>
            <person name="Aguilar M."/>
            <person name="Claverie J.M."/>
            <person name="Frickenhaus S."/>
            <person name="Gonzalez K."/>
            <person name="Herman E.K."/>
            <person name="Lin Y.C."/>
            <person name="Napier J."/>
            <person name="Ogata H."/>
            <person name="Sarno A.F."/>
            <person name="Shmutz J."/>
            <person name="Schroeder D."/>
            <person name="de Vargas C."/>
            <person name="Verret F."/>
            <person name="von Dassow P."/>
            <person name="Valentin K."/>
            <person name="Van de Peer Y."/>
            <person name="Wheeler G."/>
            <person name="Dacks J.B."/>
            <person name="Delwiche C.F."/>
            <person name="Dyhrman S.T."/>
            <person name="Glockner G."/>
            <person name="John U."/>
            <person name="Richards T."/>
            <person name="Worden A.Z."/>
            <person name="Zhang X."/>
            <person name="Grigoriev I.V."/>
            <person name="Allen A.E."/>
            <person name="Bidle K."/>
            <person name="Borodovsky M."/>
            <person name="Bowler C."/>
            <person name="Brownlee C."/>
            <person name="Cock J.M."/>
            <person name="Elias M."/>
            <person name="Gladyshev V.N."/>
            <person name="Groth M."/>
            <person name="Guda C."/>
            <person name="Hadaegh A."/>
            <person name="Iglesias-Rodriguez M.D."/>
            <person name="Jenkins J."/>
            <person name="Jones B.M."/>
            <person name="Lawson T."/>
            <person name="Leese F."/>
            <person name="Lindquist E."/>
            <person name="Lobanov A."/>
            <person name="Lomsadze A."/>
            <person name="Malik S.B."/>
            <person name="Marsh M.E."/>
            <person name="Mackinder L."/>
            <person name="Mock T."/>
            <person name="Mueller-Roeber B."/>
            <person name="Pagarete A."/>
            <person name="Parker M."/>
            <person name="Probert I."/>
            <person name="Quesneville H."/>
            <person name="Raines C."/>
            <person name="Rensing S.A."/>
            <person name="Riano-Pachon D.M."/>
            <person name="Richier S."/>
            <person name="Rokitta S."/>
            <person name="Shiraiwa Y."/>
            <person name="Soanes D.M."/>
            <person name="van der Giezen M."/>
            <person name="Wahlund T.M."/>
            <person name="Williams B."/>
            <person name="Wilson W."/>
            <person name="Wolfe G."/>
            <person name="Wurch L.L."/>
        </authorList>
    </citation>
    <scope>NUCLEOTIDE SEQUENCE</scope>
</reference>
<dbReference type="GO" id="GO:0016757">
    <property type="term" value="F:glycosyltransferase activity"/>
    <property type="evidence" value="ECO:0007669"/>
    <property type="project" value="TreeGrafter"/>
</dbReference>
<organism evidence="4 5">
    <name type="scientific">Emiliania huxleyi (strain CCMP1516)</name>
    <dbReference type="NCBI Taxonomy" id="280463"/>
    <lineage>
        <taxon>Eukaryota</taxon>
        <taxon>Haptista</taxon>
        <taxon>Haptophyta</taxon>
        <taxon>Prymnesiophyceae</taxon>
        <taxon>Isochrysidales</taxon>
        <taxon>Noelaerhabdaceae</taxon>
        <taxon>Emiliania</taxon>
    </lineage>
</organism>
<dbReference type="PANTHER" id="PTHR47032:SF1">
    <property type="entry name" value="UDP-D-XYLOSE:L-FUCOSE ALPHA-1,3-D-XYLOSYLTRANSFERASE-RELATED"/>
    <property type="match status" value="1"/>
</dbReference>
<sequence length="780" mass="83997">MSDGMMRHPACVGLSAGLLLNTGAAAAEPLAVARLPPYRTVHSLLVMGEVVAVMAVLPNRWLVFDVGLVLLIIYYAFPASATSGTAAVERRSTGLVTDAAPVSAPAWSLQDPRKGDEAGGQGVSDDDSQPQVQKEGKGGADFHVVDSPQHPALAAYNASAQAGGSSHFVKLPMLRHFLAVYDQVLFIDDDVLLSPFAPDLFAQVDCRSLGAVVEAYHVQGWHTMHAKSLCQIYGLSRDSCSNVALKRQRIFNSGNTAPSPPHRRGHSWDKEPLRCKILCDQLFMNAMLRKRGGSDACVAHLTILPSKSVSAAYLLRRSLLSRDILQCAGKGGPVDAAAMLAQLPPKEAAASDADVQKLWCKGQSVGCAIVPAPTSGEAALPSPGLQAAAGPAGGAGSSGGGTSPLAALVPSGPTDELPEAALAVMRRAAAAAWDGKTVTLLFATSSFLDLALNWCQATRALGLRNFVLVAMDKALGATLGRFDAPPGLLLPRVASGSVSITKLNVIGERQRFGLRVLEAGFNVLFADLDAVFLRSPEPLLRDGDIIGERIWGRPRNVVKKWGAAICTGFYFLRATAANVAIFRKTQFLIAEKRQKQPRWQASDQWAINNALDQQVVDWSGGSRMKSNADFQAKYYDNTSHVGYTRLVRSKFVVLPHVAVARSCPVLKYNTTRPPASDKAELRKWRLWQHLLKHSFVLHCFPPDSMPCGMSVKHGEKGCDKSVVMGHPTHIHGEVVFDQRQGLWFMKEGWEEAIATPAIKDFWAWLESQYNGLVPGRTSSA</sequence>